<dbReference type="Proteomes" id="UP000069241">
    <property type="component" value="Chromosome"/>
</dbReference>
<gene>
    <name evidence="1" type="ORF">AXF13_07765</name>
</gene>
<proteinExistence type="predicted"/>
<accession>A0A109W489</accession>
<dbReference type="Pfam" id="PF07505">
    <property type="entry name" value="DUF5131"/>
    <property type="match status" value="1"/>
</dbReference>
<protein>
    <recommendedName>
        <fullName evidence="3">Phage Gp37Gp68</fullName>
    </recommendedName>
</protein>
<reference evidence="2" key="1">
    <citation type="submission" date="2016-02" db="EMBL/GenBank/DDBJ databases">
        <authorList>
            <person name="Holder M.E."/>
            <person name="Ajami N.J."/>
            <person name="Petrosino J.F."/>
        </authorList>
    </citation>
    <scope>NUCLEOTIDE SEQUENCE [LARGE SCALE GENOMIC DNA]</scope>
    <source>
        <strain evidence="2">CCUG 45958</strain>
    </source>
</reference>
<dbReference type="RefSeq" id="WP_062252326.1">
    <property type="nucleotide sequence ID" value="NZ_CP014229.1"/>
</dbReference>
<sequence length="307" mass="34422">MTTKIEWADMTINPVVGCSPCSPGCDNCYAERFAARLAKNPKTAKKYSGVVDEKGKWTGVIDFDVSCLVKLPRKPKRIFVGSMCDLFHDSVMDTHLEQIVGHIGLTRDNAHHTFMLLTKRPERMRDFFTRWEPYRKVTNVWLGVTVCNQAEADAKIPVLLQTPAAVRFVSVEPCLGPVDLRGKLCHWTCPDGSGSWFSPVSGKVHHRLLDWVICGGETGPGARPMHPDWVRDLRDQCQGARVPFFFKSWGEWAPNCLCGAKRPHPIIQRPTPGHVGCMFKCGKRRAGRLLDGRTCDEFPEGGRAYAN</sequence>
<name>A0A109W489_9BACT</name>
<keyword evidence="2" id="KW-1185">Reference proteome</keyword>
<dbReference type="InterPro" id="IPR011101">
    <property type="entry name" value="DUF5131"/>
</dbReference>
<dbReference type="AlphaFoldDB" id="A0A109W489"/>
<evidence type="ECO:0000313" key="2">
    <source>
        <dbReference type="Proteomes" id="UP000069241"/>
    </source>
</evidence>
<dbReference type="KEGG" id="dfi:AXF13_07765"/>
<evidence type="ECO:0008006" key="3">
    <source>
        <dbReference type="Google" id="ProtNLM"/>
    </source>
</evidence>
<evidence type="ECO:0000313" key="1">
    <source>
        <dbReference type="EMBL" id="AMD90021.1"/>
    </source>
</evidence>
<organism evidence="1 2">
    <name type="scientific">Desulfovibrio fairfieldensis</name>
    <dbReference type="NCBI Taxonomy" id="44742"/>
    <lineage>
        <taxon>Bacteria</taxon>
        <taxon>Pseudomonadati</taxon>
        <taxon>Thermodesulfobacteriota</taxon>
        <taxon>Desulfovibrionia</taxon>
        <taxon>Desulfovibrionales</taxon>
        <taxon>Desulfovibrionaceae</taxon>
        <taxon>Desulfovibrio</taxon>
    </lineage>
</organism>
<dbReference type="EMBL" id="CP014229">
    <property type="protein sequence ID" value="AMD90021.1"/>
    <property type="molecule type" value="Genomic_DNA"/>
</dbReference>